<dbReference type="InterPro" id="IPR058567">
    <property type="entry name" value="Ig_TRAPPC9_Trs120_3rd"/>
</dbReference>
<dbReference type="PANTHER" id="PTHR21512">
    <property type="entry name" value="TRAFFICKING PROTEIN PARTICLE COMPLEX SUBUNIT 9"/>
    <property type="match status" value="1"/>
</dbReference>
<reference evidence="9" key="1">
    <citation type="submission" date="2016-03" db="EMBL/GenBank/DDBJ databases">
        <authorList>
            <person name="Devillers Hugo."/>
        </authorList>
    </citation>
    <scope>NUCLEOTIDE SEQUENCE [LARGE SCALE GENOMIC DNA]</scope>
</reference>
<evidence type="ECO:0000256" key="2">
    <source>
        <dbReference type="ARBA" id="ARBA00023034"/>
    </source>
</evidence>
<gene>
    <name evidence="8" type="ORF">LAME_0D03554G</name>
</gene>
<evidence type="ECO:0000259" key="3">
    <source>
        <dbReference type="Pfam" id="PF08626"/>
    </source>
</evidence>
<accession>A0A1G4J7N1</accession>
<dbReference type="OrthoDB" id="27962at2759"/>
<dbReference type="PANTHER" id="PTHR21512:SF5">
    <property type="entry name" value="TRAFFICKING PROTEIN PARTICLE COMPLEX SUBUNIT 9"/>
    <property type="match status" value="1"/>
</dbReference>
<evidence type="ECO:0000259" key="4">
    <source>
        <dbReference type="Pfam" id="PF26251"/>
    </source>
</evidence>
<proteinExistence type="predicted"/>
<dbReference type="InterPro" id="IPR058565">
    <property type="entry name" value="Ig_TRAPPC9_Trs120_1st"/>
</dbReference>
<dbReference type="Proteomes" id="UP000191144">
    <property type="component" value="Chromosome D"/>
</dbReference>
<feature type="domain" description="Trs120/TRAPPC9 fourth Ig-like" evidence="7">
    <location>
        <begin position="1113"/>
        <end position="1211"/>
    </location>
</feature>
<dbReference type="AlphaFoldDB" id="A0A1G4J7N1"/>
<evidence type="ECO:0000259" key="7">
    <source>
        <dbReference type="Pfam" id="PF26283"/>
    </source>
</evidence>
<dbReference type="Pfam" id="PF26251">
    <property type="entry name" value="TPR_TRAPPC9-Trs120"/>
    <property type="match status" value="1"/>
</dbReference>
<evidence type="ECO:0000313" key="8">
    <source>
        <dbReference type="EMBL" id="SCU85914.1"/>
    </source>
</evidence>
<dbReference type="Pfam" id="PF08626">
    <property type="entry name" value="TRAPPC9-Trs120"/>
    <property type="match status" value="1"/>
</dbReference>
<name>A0A1G4J7N1_9SACH</name>
<dbReference type="InterPro" id="IPR058564">
    <property type="entry name" value="TPR_TRAPPC9_Trs120"/>
</dbReference>
<organism evidence="8 9">
    <name type="scientific">Lachancea meyersii CBS 8951</name>
    <dbReference type="NCBI Taxonomy" id="1266667"/>
    <lineage>
        <taxon>Eukaryota</taxon>
        <taxon>Fungi</taxon>
        <taxon>Dikarya</taxon>
        <taxon>Ascomycota</taxon>
        <taxon>Saccharomycotina</taxon>
        <taxon>Saccharomycetes</taxon>
        <taxon>Saccharomycetales</taxon>
        <taxon>Saccharomycetaceae</taxon>
        <taxon>Lachancea</taxon>
    </lineage>
</organism>
<evidence type="ECO:0000259" key="6">
    <source>
        <dbReference type="Pfam" id="PF26282"/>
    </source>
</evidence>
<dbReference type="Pfam" id="PF26254">
    <property type="entry name" value="Ig_TRAPPC9-Trs120_1st"/>
    <property type="match status" value="1"/>
</dbReference>
<evidence type="ECO:0000256" key="1">
    <source>
        <dbReference type="ARBA" id="ARBA00004555"/>
    </source>
</evidence>
<dbReference type="Pfam" id="PF26282">
    <property type="entry name" value="Ig_TRAPPC9-Trs120_3rd"/>
    <property type="match status" value="1"/>
</dbReference>
<dbReference type="InterPro" id="IPR058563">
    <property type="entry name" value="Trs120_TRAPPC9_N"/>
</dbReference>
<sequence>MAQELPLVDPAKIRTLLVPIGQWTRSNFTEKVEALQERFEARLVDITPIEDSHFNPQGFPQGRLFFDFHTSLFEAEQSLFLHDFELYRKTFVVIGLVNAEAQKPEIVLDRLQKRYPDPISHNLLYFDGKQLSQDRNIYCASTTNLETIVCDIGRDFLEALGRYYTSYKHVTLRSPGAIGGTSITKTSLMRQPSVAISTSASARVTSNPIESTVSNSIKRSASLKSLALNSSASSDQHRAKARQTKILGNFKLLAGQYLDSLNSFAEAATTLHKYHDYIWLGSALEGLALSVVLLTYLRVSFQIPSIISAICSVKDFENSSASAVPQRNSVSSATIQSPRNSLSSKSSRFNVIESHTVAIPLLIKCISDKVLHYYEMSTSHNTEYAPQIVYCEHILRIARFMAYCHSHNELERDLFKPSYFCEPSKASGLSLNGTCSFKEYFSKMDVCLTANRLFELQLKEMNIFSQIKVYTSLAVLYRNLGFKRKYAFILRILLVSLLPRNVSDSVVSVLDSDHHDILLTLIQAYRIDRQPETLINDAASCTWVTIQKNILMLAINMSAKTQNKQKVREFSLMLLQKYSHALTRSEQLNLFRNNILPNINDQRNFSYWDPFLLRRLNIIQLENHREVPRKRHIASQKPKNSTQRHSQVFNPFKDLGVRDLTDKSKNQDMVAEFLLGESAELVVVLQNPFKFDLEITQLSFNKCDEDFVKFLGDSVRRELPFIVKPNSMASVHFPVIFTKKTDAAHEITELQVGVFGLPPTLFPIVTAEKSKNDSASSGKRAKSGLFKFHVINEQPQIEFVSSTLDENCIMMLDGTKQTFDIVLRNQSLGKPANYLEFTHVTNVESDMSADYWKKLAPDDLFDVEKQLEWTQKKCIKIRNLPKEIPANSSVTLTVDIDASQAPFQFTKFEINLMYGCKTEESSSSVYAKSLSMPFNISLRRSLEVPSLEVMPASKELLETEGSFLQHSHSSIQTLDTNSSALLLIDIRNSWDENATVSVHFRDFHSNAETLCSHSTKRFVIPITNIHPSVNWGAKEIPKLVGGRQFVSSGLTRDQLIAMRRSFWCREMLIESLKCDWKFHNTTKTRGTVHFRQFLDKIDPRTVDILCQHRDVPYHVTLSSSKAKVLLGESVRLEAKVSTSETHITDEHGLVRLEFIIYNRRTGLALPSSNTRLLYNGQLSCLTSPNKDNPAVLSITPIDPGDYEVGCCINSLYFNDQPQYFRVERPISSILEEVQ</sequence>
<protein>
    <submittedName>
        <fullName evidence="8">LAME_0D03554g1_1</fullName>
    </submittedName>
</protein>
<dbReference type="InterPro" id="IPR058568">
    <property type="entry name" value="Ig_TRAPPC9_Trs120_4th"/>
</dbReference>
<dbReference type="InterPro" id="IPR013935">
    <property type="entry name" value="Trs120_TRAPPC9"/>
</dbReference>
<feature type="domain" description="Trs120/TRAPPC9 first Ig-like" evidence="5">
    <location>
        <begin position="614"/>
        <end position="785"/>
    </location>
</feature>
<dbReference type="EMBL" id="LT598482">
    <property type="protein sequence ID" value="SCU85914.1"/>
    <property type="molecule type" value="Genomic_DNA"/>
</dbReference>
<evidence type="ECO:0000259" key="5">
    <source>
        <dbReference type="Pfam" id="PF26254"/>
    </source>
</evidence>
<keyword evidence="9" id="KW-1185">Reference proteome</keyword>
<keyword evidence="2" id="KW-0333">Golgi apparatus</keyword>
<dbReference type="Pfam" id="PF26280">
    <property type="entry name" value="Ig_TRAPPC9-Trs120_2nd"/>
    <property type="match status" value="1"/>
</dbReference>
<comment type="subcellular location">
    <subcellularLocation>
        <location evidence="1">Golgi apparatus</location>
    </subcellularLocation>
</comment>
<feature type="domain" description="Trs120/TRAPPC9 TPR region" evidence="4">
    <location>
        <begin position="360"/>
        <end position="602"/>
    </location>
</feature>
<dbReference type="GO" id="GO:0005802">
    <property type="term" value="C:trans-Golgi network"/>
    <property type="evidence" value="ECO:0007669"/>
    <property type="project" value="TreeGrafter"/>
</dbReference>
<evidence type="ECO:0000313" key="9">
    <source>
        <dbReference type="Proteomes" id="UP000191144"/>
    </source>
</evidence>
<feature type="domain" description="Trs120/TRAPPC9 third Ig-like" evidence="6">
    <location>
        <begin position="943"/>
        <end position="1105"/>
    </location>
</feature>
<feature type="domain" description="Trs120/TRAPPC9 N-terminal" evidence="3">
    <location>
        <begin position="7"/>
        <end position="306"/>
    </location>
</feature>
<dbReference type="Pfam" id="PF26283">
    <property type="entry name" value="Ig_TRAPPC9-Trs120_4th"/>
    <property type="match status" value="1"/>
</dbReference>